<dbReference type="Pfam" id="PF01850">
    <property type="entry name" value="PIN"/>
    <property type="match status" value="1"/>
</dbReference>
<dbReference type="CDD" id="cd18682">
    <property type="entry name" value="PIN_VapC-like"/>
    <property type="match status" value="1"/>
</dbReference>
<dbReference type="Proteomes" id="UP000033200">
    <property type="component" value="Chromosome"/>
</dbReference>
<dbReference type="STRING" id="1549858.MC45_15530"/>
<organism evidence="2 3">
    <name type="scientific">Sphingomonas taxi</name>
    <dbReference type="NCBI Taxonomy" id="1549858"/>
    <lineage>
        <taxon>Bacteria</taxon>
        <taxon>Pseudomonadati</taxon>
        <taxon>Pseudomonadota</taxon>
        <taxon>Alphaproteobacteria</taxon>
        <taxon>Sphingomonadales</taxon>
        <taxon>Sphingomonadaceae</taxon>
        <taxon>Sphingomonas</taxon>
    </lineage>
</organism>
<sequence length="125" mass="13230">MTVVDASAVLAMIFEEPGSAMVLAHCRGALFSAVNLDEILHKVARRGLDPAAIEEQLTKLQIIVVPFDAGQARVSAALHPRLHGTDTSFADRACLSLALATGGAVLTADTKWSALGLDLDIRLIR</sequence>
<dbReference type="EMBL" id="CP009571">
    <property type="protein sequence ID" value="AIT07552.1"/>
    <property type="molecule type" value="Genomic_DNA"/>
</dbReference>
<name>A0A097EJ12_9SPHN</name>
<proteinExistence type="predicted"/>
<accession>A0A097EJ12</accession>
<evidence type="ECO:0000313" key="2">
    <source>
        <dbReference type="EMBL" id="AIT07552.1"/>
    </source>
</evidence>
<reference evidence="2 3" key="1">
    <citation type="submission" date="2014-09" db="EMBL/GenBank/DDBJ databases">
        <title>Using Illumina technology Improving SMRT sequencing Genome Assembly by RASTools.</title>
        <authorList>
            <person name="Zhou Y."/>
            <person name="Ma T."/>
            <person name="Liu T."/>
        </authorList>
    </citation>
    <scope>NUCLEOTIDE SEQUENCE [LARGE SCALE GENOMIC DNA]</scope>
    <source>
        <strain evidence="2 3">ATCC 55669</strain>
    </source>
</reference>
<dbReference type="HOGENOM" id="CLU_135601_0_0_5"/>
<dbReference type="InterPro" id="IPR029060">
    <property type="entry name" value="PIN-like_dom_sf"/>
</dbReference>
<dbReference type="SUPFAM" id="SSF88723">
    <property type="entry name" value="PIN domain-like"/>
    <property type="match status" value="1"/>
</dbReference>
<dbReference type="AlphaFoldDB" id="A0A097EJ12"/>
<dbReference type="eggNOG" id="COG4374">
    <property type="taxonomic scope" value="Bacteria"/>
</dbReference>
<dbReference type="Gene3D" id="3.40.50.1010">
    <property type="entry name" value="5'-nuclease"/>
    <property type="match status" value="1"/>
</dbReference>
<feature type="domain" description="PIN" evidence="1">
    <location>
        <begin position="3"/>
        <end position="114"/>
    </location>
</feature>
<gene>
    <name evidence="2" type="ORF">MC45_15530</name>
</gene>
<keyword evidence="3" id="KW-1185">Reference proteome</keyword>
<dbReference type="InterPro" id="IPR002716">
    <property type="entry name" value="PIN_dom"/>
</dbReference>
<evidence type="ECO:0000259" key="1">
    <source>
        <dbReference type="Pfam" id="PF01850"/>
    </source>
</evidence>
<dbReference type="RefSeq" id="WP_038665096.1">
    <property type="nucleotide sequence ID" value="NZ_CP009571.1"/>
</dbReference>
<evidence type="ECO:0000313" key="3">
    <source>
        <dbReference type="Proteomes" id="UP000033200"/>
    </source>
</evidence>
<dbReference type="KEGG" id="stax:MC45_15530"/>
<protein>
    <submittedName>
        <fullName evidence="2">Twitching motility protein PilT</fullName>
    </submittedName>
</protein>